<dbReference type="GO" id="GO:0016020">
    <property type="term" value="C:membrane"/>
    <property type="evidence" value="ECO:0007669"/>
    <property type="project" value="InterPro"/>
</dbReference>
<name>A0A0F3GZX5_9BACT</name>
<dbReference type="EMBL" id="LACI01000173">
    <property type="protein sequence ID" value="KJU87430.1"/>
    <property type="molecule type" value="Genomic_DNA"/>
</dbReference>
<proteinExistence type="predicted"/>
<accession>A0A0F3GZX5</accession>
<dbReference type="CDD" id="cd00207">
    <property type="entry name" value="fer2"/>
    <property type="match status" value="1"/>
</dbReference>
<feature type="domain" description="2Fe-2S ferredoxin-type" evidence="1">
    <location>
        <begin position="1"/>
        <end position="60"/>
    </location>
</feature>
<evidence type="ECO:0000313" key="3">
    <source>
        <dbReference type="Proteomes" id="UP000033423"/>
    </source>
</evidence>
<comment type="caution">
    <text evidence="2">The sequence shown here is derived from an EMBL/GenBank/DDBJ whole genome shotgun (WGS) entry which is preliminary data.</text>
</comment>
<keyword evidence="3" id="KW-1185">Reference proteome</keyword>
<dbReference type="Proteomes" id="UP000033423">
    <property type="component" value="Unassembled WGS sequence"/>
</dbReference>
<dbReference type="PROSITE" id="PS00641">
    <property type="entry name" value="COMPLEX1_75K_1"/>
    <property type="match status" value="1"/>
</dbReference>
<organism evidence="2 3">
    <name type="scientific">Candidatus Magnetobacterium bavaricum</name>
    <dbReference type="NCBI Taxonomy" id="29290"/>
    <lineage>
        <taxon>Bacteria</taxon>
        <taxon>Pseudomonadati</taxon>
        <taxon>Nitrospirota</taxon>
        <taxon>Thermodesulfovibrionia</taxon>
        <taxon>Thermodesulfovibrionales</taxon>
        <taxon>Candidatus Magnetobacteriaceae</taxon>
        <taxon>Candidatus Magnetobacterium</taxon>
    </lineage>
</organism>
<dbReference type="PROSITE" id="PS51085">
    <property type="entry name" value="2FE2S_FER_2"/>
    <property type="match status" value="1"/>
</dbReference>
<dbReference type="InterPro" id="IPR036010">
    <property type="entry name" value="2Fe-2S_ferredoxin-like_sf"/>
</dbReference>
<dbReference type="AlphaFoldDB" id="A0A0F3GZX5"/>
<gene>
    <name evidence="2" type="ORF">MBAV_000377</name>
</gene>
<dbReference type="GO" id="GO:0008137">
    <property type="term" value="F:NADH dehydrogenase (ubiquinone) activity"/>
    <property type="evidence" value="ECO:0007669"/>
    <property type="project" value="InterPro"/>
</dbReference>
<dbReference type="InterPro" id="IPR001041">
    <property type="entry name" value="2Fe-2S_ferredoxin-type"/>
</dbReference>
<dbReference type="GO" id="GO:0051536">
    <property type="term" value="F:iron-sulfur cluster binding"/>
    <property type="evidence" value="ECO:0007669"/>
    <property type="project" value="InterPro"/>
</dbReference>
<protein>
    <submittedName>
        <fullName evidence="2">NADH-quinone oxidoreductase subunit G</fullName>
    </submittedName>
</protein>
<dbReference type="Pfam" id="PF13510">
    <property type="entry name" value="Fer2_4"/>
    <property type="match status" value="1"/>
</dbReference>
<dbReference type="Gene3D" id="3.10.20.740">
    <property type="match status" value="1"/>
</dbReference>
<dbReference type="SUPFAM" id="SSF54292">
    <property type="entry name" value="2Fe-2S ferredoxin-like"/>
    <property type="match status" value="1"/>
</dbReference>
<evidence type="ECO:0000259" key="1">
    <source>
        <dbReference type="PROSITE" id="PS51085"/>
    </source>
</evidence>
<dbReference type="GO" id="GO:0042773">
    <property type="term" value="P:ATP synthesis coupled electron transport"/>
    <property type="evidence" value="ECO:0007669"/>
    <property type="project" value="InterPro"/>
</dbReference>
<reference evidence="2 3" key="1">
    <citation type="submission" date="2015-02" db="EMBL/GenBank/DDBJ databases">
        <title>Single-cell genomics of uncultivated deep-branching MTB reveals a conserved set of magnetosome genes.</title>
        <authorList>
            <person name="Kolinko S."/>
            <person name="Richter M."/>
            <person name="Glockner F.O."/>
            <person name="Brachmann A."/>
            <person name="Schuler D."/>
        </authorList>
    </citation>
    <scope>NUCLEOTIDE SEQUENCE [LARGE SCALE GENOMIC DNA]</scope>
    <source>
        <strain evidence="2">TM-1</strain>
    </source>
</reference>
<sequence>MIEFIIDDQKITVEKDTTILKAALDNNIYIPHLCWDKRLTPFGGCRMCLVEVEGHSRFFA</sequence>
<dbReference type="InterPro" id="IPR000283">
    <property type="entry name" value="NADH_UbQ_OxRdtase_75kDa_su_CS"/>
</dbReference>
<evidence type="ECO:0000313" key="2">
    <source>
        <dbReference type="EMBL" id="KJU87430.1"/>
    </source>
</evidence>
<feature type="non-terminal residue" evidence="2">
    <location>
        <position position="60"/>
    </location>
</feature>